<dbReference type="Proteomes" id="UP000298390">
    <property type="component" value="Unassembled WGS sequence"/>
</dbReference>
<evidence type="ECO:0000259" key="4">
    <source>
        <dbReference type="Pfam" id="PF00561"/>
    </source>
</evidence>
<dbReference type="Gene3D" id="3.40.50.1820">
    <property type="entry name" value="alpha/beta hydrolase"/>
    <property type="match status" value="1"/>
</dbReference>
<gene>
    <name evidence="6" type="ORF">EVJ58_g1231</name>
</gene>
<feature type="domain" description="Peptidase S33 tripeptidyl aminopeptidase-like C-terminal" evidence="5">
    <location>
        <begin position="433"/>
        <end position="534"/>
    </location>
</feature>
<evidence type="ECO:0000313" key="7">
    <source>
        <dbReference type="Proteomes" id="UP000298390"/>
    </source>
</evidence>
<dbReference type="SUPFAM" id="SSF53474">
    <property type="entry name" value="alpha/beta-Hydrolases"/>
    <property type="match status" value="1"/>
</dbReference>
<comment type="caution">
    <text evidence="6">The sequence shown here is derived from an EMBL/GenBank/DDBJ whole genome shotgun (WGS) entry which is preliminary data.</text>
</comment>
<reference evidence="6 7" key="1">
    <citation type="submission" date="2019-01" db="EMBL/GenBank/DDBJ databases">
        <title>Genome sequencing of the rare red list fungi Fomitopsis rosea.</title>
        <authorList>
            <person name="Buettner E."/>
            <person name="Kellner H."/>
        </authorList>
    </citation>
    <scope>NUCLEOTIDE SEQUENCE [LARGE SCALE GENOMIC DNA]</scope>
    <source>
        <strain evidence="6 7">DSM 105464</strain>
    </source>
</reference>
<proteinExistence type="inferred from homology"/>
<dbReference type="Pfam" id="PF00561">
    <property type="entry name" value="Abhydrolase_1"/>
    <property type="match status" value="1"/>
</dbReference>
<dbReference type="AlphaFoldDB" id="A0A4Y9YZS7"/>
<name>A0A4Y9YZS7_9APHY</name>
<organism evidence="6 7">
    <name type="scientific">Rhodofomes roseus</name>
    <dbReference type="NCBI Taxonomy" id="34475"/>
    <lineage>
        <taxon>Eukaryota</taxon>
        <taxon>Fungi</taxon>
        <taxon>Dikarya</taxon>
        <taxon>Basidiomycota</taxon>
        <taxon>Agaricomycotina</taxon>
        <taxon>Agaricomycetes</taxon>
        <taxon>Polyporales</taxon>
        <taxon>Rhodofomes</taxon>
    </lineage>
</organism>
<accession>A0A4Y9YZS7</accession>
<dbReference type="Pfam" id="PF08386">
    <property type="entry name" value="Abhydrolase_4"/>
    <property type="match status" value="1"/>
</dbReference>
<evidence type="ECO:0000256" key="3">
    <source>
        <dbReference type="SAM" id="SignalP"/>
    </source>
</evidence>
<evidence type="ECO:0008006" key="8">
    <source>
        <dbReference type="Google" id="ProtNLM"/>
    </source>
</evidence>
<evidence type="ECO:0000259" key="5">
    <source>
        <dbReference type="Pfam" id="PF08386"/>
    </source>
</evidence>
<dbReference type="PANTHER" id="PTHR43248:SF25">
    <property type="entry name" value="AB HYDROLASE-1 DOMAIN-CONTAINING PROTEIN-RELATED"/>
    <property type="match status" value="1"/>
</dbReference>
<dbReference type="InterPro" id="IPR029058">
    <property type="entry name" value="AB_hydrolase_fold"/>
</dbReference>
<dbReference type="PANTHER" id="PTHR43248">
    <property type="entry name" value="2-SUCCINYL-6-HYDROXY-2,4-CYCLOHEXADIENE-1-CARBOXYLATE SYNTHASE"/>
    <property type="match status" value="1"/>
</dbReference>
<protein>
    <recommendedName>
        <fullName evidence="8">Alpha/beta-hydrolase</fullName>
    </recommendedName>
</protein>
<dbReference type="EMBL" id="SEKV01000038">
    <property type="protein sequence ID" value="TFY68086.1"/>
    <property type="molecule type" value="Genomic_DNA"/>
</dbReference>
<dbReference type="GO" id="GO:0016787">
    <property type="term" value="F:hydrolase activity"/>
    <property type="evidence" value="ECO:0007669"/>
    <property type="project" value="UniProtKB-KW"/>
</dbReference>
<feature type="signal peptide" evidence="3">
    <location>
        <begin position="1"/>
        <end position="18"/>
    </location>
</feature>
<dbReference type="STRING" id="34475.A0A4Y9YZS7"/>
<dbReference type="InterPro" id="IPR000073">
    <property type="entry name" value="AB_hydrolase_1"/>
</dbReference>
<dbReference type="InterPro" id="IPR013595">
    <property type="entry name" value="Pept_S33_TAP-like_C"/>
</dbReference>
<feature type="chain" id="PRO_5021490102" description="Alpha/beta-hydrolase" evidence="3">
    <location>
        <begin position="19"/>
        <end position="578"/>
    </location>
</feature>
<keyword evidence="3" id="KW-0732">Signal</keyword>
<feature type="domain" description="AB hydrolase-1" evidence="4">
    <location>
        <begin position="93"/>
        <end position="260"/>
    </location>
</feature>
<dbReference type="InterPro" id="IPR051601">
    <property type="entry name" value="Serine_prot/Carboxylest_S33"/>
</dbReference>
<comment type="similarity">
    <text evidence="1">Belongs to the peptidase S33 family.</text>
</comment>
<keyword evidence="2" id="KW-0378">Hydrolase</keyword>
<sequence>MMIFGALSLLAIRYICKAKVANQPGETAVQKIEFDWFSLPASESIEWHPCYSEYKCARLLLPLDYLSPPGYGPNATIALQMLPATDKQNYRGTILINPGGPGGSGTYAVMETGKNISRIVGGSYDILGFDPRGTGATLPGLHCYESEAQYQIWTQSIRNTWVNLTEGATPLMVAREDAVGQLCENKIGGSGREDVNGTAEEWGAGRFVSSASVATDMLKITEKLGQEKLKYWGFSYGSILGQYFAAMYPDKIDRMIIDGVYDAQEYVKASYTTNLVDNDAIVEAFFTFCHQAGPEKCPLYEPSPEAIKSRVDAIINKVESTPVPVPFAEHGPMVFSKKLLYELIFIMTYKPILFFPDLATMLIGAERNNGSAISAVVNKFLPDYECACERKQPWLESNEALMAIGCGDGDELTFDPDYYDAYLANMTAQARFGGPFWAMYHVRCSQWRVRPKWRYTGPFAADNTSHPILIVEPRYDAVCPLSDARKVHKRYGGAGLLVQNSYGHCSTSAPSLCTALHIRAYFENGTLPQEGTECEVDELPFIGRVNDKEVNMLSAEDAELLDALRGLSRAAPVFMPWR</sequence>
<evidence type="ECO:0000313" key="6">
    <source>
        <dbReference type="EMBL" id="TFY68086.1"/>
    </source>
</evidence>
<evidence type="ECO:0000256" key="2">
    <source>
        <dbReference type="ARBA" id="ARBA00022801"/>
    </source>
</evidence>
<evidence type="ECO:0000256" key="1">
    <source>
        <dbReference type="ARBA" id="ARBA00010088"/>
    </source>
</evidence>